<organism evidence="2 3">
    <name type="scientific">Leptospira jelokensis</name>
    <dbReference type="NCBI Taxonomy" id="2484931"/>
    <lineage>
        <taxon>Bacteria</taxon>
        <taxon>Pseudomonadati</taxon>
        <taxon>Spirochaetota</taxon>
        <taxon>Spirochaetia</taxon>
        <taxon>Leptospirales</taxon>
        <taxon>Leptospiraceae</taxon>
        <taxon>Leptospira</taxon>
    </lineage>
</organism>
<sequence>MRTQQKLYQILEKAQIDTKIAVEIQDWIVDTIEEKRDQGITNMQDTKILPMHQEVRTGFDSIRYEMNQRSEFLRNEMNQRFESFQSNMDARFESMQSTMDARFESMQSTMDARFESMQLTMDARFESMQSTMDARFESMQSTMDARFESIEKRLDAINFTIRILGIPIVGATIGGLGVVFLQIYERLIR</sequence>
<name>A0A4Z1A0I6_9LEPT</name>
<reference evidence="2" key="1">
    <citation type="journal article" date="2019" name="PLoS Negl. Trop. Dis.">
        <title>Revisiting the worldwide diversity of Leptospira species in the environment.</title>
        <authorList>
            <person name="Vincent A.T."/>
            <person name="Schiettekatte O."/>
            <person name="Bourhy P."/>
            <person name="Veyrier F.J."/>
            <person name="Picardeau M."/>
        </authorList>
    </citation>
    <scope>NUCLEOTIDE SEQUENCE [LARGE SCALE GENOMIC DNA]</scope>
    <source>
        <strain evidence="2">201702451</strain>
    </source>
</reference>
<keyword evidence="1" id="KW-0472">Membrane</keyword>
<dbReference type="AlphaFoldDB" id="A0A4Z1A0I6"/>
<keyword evidence="3" id="KW-1185">Reference proteome</keyword>
<evidence type="ECO:0000313" key="3">
    <source>
        <dbReference type="Proteomes" id="UP000297567"/>
    </source>
</evidence>
<dbReference type="EMBL" id="RQGH01000023">
    <property type="protein sequence ID" value="TGL67485.1"/>
    <property type="molecule type" value="Genomic_DNA"/>
</dbReference>
<keyword evidence="1" id="KW-0812">Transmembrane</keyword>
<dbReference type="Proteomes" id="UP000297567">
    <property type="component" value="Unassembled WGS sequence"/>
</dbReference>
<evidence type="ECO:0000256" key="1">
    <source>
        <dbReference type="SAM" id="Phobius"/>
    </source>
</evidence>
<dbReference type="SUPFAM" id="SSF58113">
    <property type="entry name" value="Apolipoprotein A-I"/>
    <property type="match status" value="1"/>
</dbReference>
<protein>
    <recommendedName>
        <fullName evidence="4">DUF1640 domain-containing protein</fullName>
    </recommendedName>
</protein>
<proteinExistence type="predicted"/>
<comment type="caution">
    <text evidence="2">The sequence shown here is derived from an EMBL/GenBank/DDBJ whole genome shotgun (WGS) entry which is preliminary data.</text>
</comment>
<keyword evidence="1" id="KW-1133">Transmembrane helix</keyword>
<gene>
    <name evidence="2" type="ORF">EHQ62_08780</name>
</gene>
<evidence type="ECO:0000313" key="2">
    <source>
        <dbReference type="EMBL" id="TGL67485.1"/>
    </source>
</evidence>
<dbReference type="Gene3D" id="1.20.120.20">
    <property type="entry name" value="Apolipoprotein"/>
    <property type="match status" value="1"/>
</dbReference>
<accession>A0A4Z1A0I6</accession>
<feature type="transmembrane region" description="Helical" evidence="1">
    <location>
        <begin position="159"/>
        <end position="184"/>
    </location>
</feature>
<dbReference type="RefSeq" id="WP_135641968.1">
    <property type="nucleotide sequence ID" value="NZ_RQGH01000023.1"/>
</dbReference>
<evidence type="ECO:0008006" key="4">
    <source>
        <dbReference type="Google" id="ProtNLM"/>
    </source>
</evidence>